<evidence type="ECO:0000313" key="3">
    <source>
        <dbReference type="EMBL" id="RXF75714.1"/>
    </source>
</evidence>
<dbReference type="Pfam" id="PF11412">
    <property type="entry name" value="DsbD_N"/>
    <property type="match status" value="1"/>
</dbReference>
<dbReference type="Proteomes" id="UP000289708">
    <property type="component" value="Unassembled WGS sequence"/>
</dbReference>
<proteinExistence type="predicted"/>
<comment type="caution">
    <text evidence="3">The sequence shown here is derived from an EMBL/GenBank/DDBJ whole genome shotgun (WGS) entry which is preliminary data.</text>
</comment>
<dbReference type="EMBL" id="RYFI01000001">
    <property type="protein sequence ID" value="RXF75714.1"/>
    <property type="molecule type" value="Genomic_DNA"/>
</dbReference>
<dbReference type="RefSeq" id="WP_128775891.1">
    <property type="nucleotide sequence ID" value="NZ_RYFI01000001.1"/>
</dbReference>
<evidence type="ECO:0000313" key="4">
    <source>
        <dbReference type="Proteomes" id="UP000289708"/>
    </source>
</evidence>
<evidence type="ECO:0000259" key="2">
    <source>
        <dbReference type="Pfam" id="PF11412"/>
    </source>
</evidence>
<dbReference type="InterPro" id="IPR028250">
    <property type="entry name" value="DsbDN"/>
</dbReference>
<dbReference type="AlphaFoldDB" id="A0A4Q0MPK2"/>
<evidence type="ECO:0000256" key="1">
    <source>
        <dbReference type="SAM" id="MobiDB-lite"/>
    </source>
</evidence>
<organism evidence="3 4">
    <name type="scientific">Hansschlegelia zhihuaiae</name>
    <dbReference type="NCBI Taxonomy" id="405005"/>
    <lineage>
        <taxon>Bacteria</taxon>
        <taxon>Pseudomonadati</taxon>
        <taxon>Pseudomonadota</taxon>
        <taxon>Alphaproteobacteria</taxon>
        <taxon>Hyphomicrobiales</taxon>
        <taxon>Methylopilaceae</taxon>
        <taxon>Hansschlegelia</taxon>
    </lineage>
</organism>
<gene>
    <name evidence="3" type="ORF">EK403_01860</name>
</gene>
<feature type="non-terminal residue" evidence="3">
    <location>
        <position position="1"/>
    </location>
</feature>
<feature type="region of interest" description="Disordered" evidence="1">
    <location>
        <begin position="115"/>
        <end position="137"/>
    </location>
</feature>
<keyword evidence="4" id="KW-1185">Reference proteome</keyword>
<protein>
    <recommendedName>
        <fullName evidence="2">Thiol:disulfide interchange protein DsbD N-terminal domain-containing protein</fullName>
    </recommendedName>
</protein>
<name>A0A4Q0MPK2_9HYPH</name>
<sequence length="243" mass="24693">DAGPAGGGARLAAISIQLDPGWKTYWRQPGASGVPPRFDFSGSDNVAEARVAYPAPERSADADGVTNVYHGVVTLPVTVRPKDPQAPVELRVVADYGVCEAVCVPIRAEAELELSPSENGAGPEADEVRRAADAAPKPAALGGAGPLSVVAVRRAGATAEGGAALEIAVSAPDGPEPELFAETGEGDFAPAPELIGRQSGGRATFRMAFDETELPASGLRLTLASGGRAVETPVPLDAIAARP</sequence>
<feature type="domain" description="Thiol:disulfide interchange protein DsbD N-terminal" evidence="2">
    <location>
        <begin position="9"/>
        <end position="110"/>
    </location>
</feature>
<reference evidence="3 4" key="1">
    <citation type="submission" date="2018-12" db="EMBL/GenBank/DDBJ databases">
        <title>bacterium Hansschlegelia zhihuaiae S113.</title>
        <authorList>
            <person name="He J."/>
        </authorList>
    </citation>
    <scope>NUCLEOTIDE SEQUENCE [LARGE SCALE GENOMIC DNA]</scope>
    <source>
        <strain evidence="3 4">S 113</strain>
    </source>
</reference>
<dbReference type="OrthoDB" id="9811036at2"/>
<accession>A0A4Q0MPK2</accession>